<name>S4NLN5_9NEOP</name>
<organism evidence="2">
    <name type="scientific">Pararge aegeria</name>
    <name type="common">speckled wood butterfly</name>
    <dbReference type="NCBI Taxonomy" id="116150"/>
    <lineage>
        <taxon>Eukaryota</taxon>
        <taxon>Metazoa</taxon>
        <taxon>Ecdysozoa</taxon>
        <taxon>Arthropoda</taxon>
        <taxon>Hexapoda</taxon>
        <taxon>Insecta</taxon>
        <taxon>Pterygota</taxon>
        <taxon>Neoptera</taxon>
        <taxon>Endopterygota</taxon>
        <taxon>Lepidoptera</taxon>
        <taxon>Glossata</taxon>
        <taxon>Ditrysia</taxon>
        <taxon>Papilionoidea</taxon>
        <taxon>Nymphalidae</taxon>
        <taxon>Satyrinae</taxon>
        <taxon>Satyrini</taxon>
        <taxon>Parargina</taxon>
        <taxon>Pararge</taxon>
    </lineage>
</organism>
<dbReference type="AlphaFoldDB" id="S4NLN5"/>
<accession>S4NLN5</accession>
<dbReference type="EMBL" id="GAIX01012909">
    <property type="protein sequence ID" value="JAA79651.1"/>
    <property type="molecule type" value="Transcribed_RNA"/>
</dbReference>
<reference evidence="2" key="1">
    <citation type="journal article" date="2013" name="BMC Genomics">
        <title>Unscrambling butterfly oogenesis.</title>
        <authorList>
            <person name="Carter J.M."/>
            <person name="Baker S.C."/>
            <person name="Pink R."/>
            <person name="Carter D.R."/>
            <person name="Collins A."/>
            <person name="Tomlin J."/>
            <person name="Gibbs M."/>
            <person name="Breuker C.J."/>
        </authorList>
    </citation>
    <scope>NUCLEOTIDE SEQUENCE</scope>
    <source>
        <tissue evidence="2">Ovary</tissue>
    </source>
</reference>
<feature type="transmembrane region" description="Helical" evidence="1">
    <location>
        <begin position="7"/>
        <end position="26"/>
    </location>
</feature>
<keyword evidence="1" id="KW-0472">Membrane</keyword>
<keyword evidence="1" id="KW-1133">Transmembrane helix</keyword>
<proteinExistence type="predicted"/>
<protein>
    <submittedName>
        <fullName evidence="2">Uncharacterized protein</fullName>
    </submittedName>
</protein>
<evidence type="ECO:0000313" key="2">
    <source>
        <dbReference type="EMBL" id="JAA79651.1"/>
    </source>
</evidence>
<evidence type="ECO:0000256" key="1">
    <source>
        <dbReference type="SAM" id="Phobius"/>
    </source>
</evidence>
<keyword evidence="1" id="KW-0812">Transmembrane</keyword>
<reference evidence="2" key="2">
    <citation type="submission" date="2013-05" db="EMBL/GenBank/DDBJ databases">
        <authorList>
            <person name="Carter J.-M."/>
            <person name="Baker S.C."/>
            <person name="Pink R."/>
            <person name="Carter D.R.F."/>
            <person name="Collins A."/>
            <person name="Tomlin J."/>
            <person name="Gibbs M."/>
            <person name="Breuker C.J."/>
        </authorList>
    </citation>
    <scope>NUCLEOTIDE SEQUENCE</scope>
    <source>
        <tissue evidence="2">Ovary</tissue>
    </source>
</reference>
<sequence length="118" mass="13519">MGNFSKKMAIMICGSYNFLFLISGIICKINNNNLIYQSEPYKLWSLTSNLTFAVGRGVNVTECNFHVVENLIIKLCGFHIFPSFKNVTIEKYIIKYEKHDRSEPLLFSIFVSIKPIAS</sequence>